<dbReference type="Gene3D" id="3.90.550.10">
    <property type="entry name" value="Spore Coat Polysaccharide Biosynthesis Protein SpsA, Chain A"/>
    <property type="match status" value="1"/>
</dbReference>
<dbReference type="InterPro" id="IPR029044">
    <property type="entry name" value="Nucleotide-diphossugar_trans"/>
</dbReference>
<accession>A0A3A8FBJ7</accession>
<organism evidence="1 2">
    <name type="scientific">Acinetobacter rongchengensis</name>
    <dbReference type="NCBI Taxonomy" id="2419601"/>
    <lineage>
        <taxon>Bacteria</taxon>
        <taxon>Pseudomonadati</taxon>
        <taxon>Pseudomonadota</taxon>
        <taxon>Gammaproteobacteria</taxon>
        <taxon>Moraxellales</taxon>
        <taxon>Moraxellaceae</taxon>
        <taxon>Acinetobacter</taxon>
    </lineage>
</organism>
<dbReference type="EMBL" id="RAXT01000014">
    <property type="protein sequence ID" value="RKG38083.1"/>
    <property type="molecule type" value="Genomic_DNA"/>
</dbReference>
<name>A0A3A8FBJ7_9GAMM</name>
<dbReference type="GO" id="GO:0016740">
    <property type="term" value="F:transferase activity"/>
    <property type="evidence" value="ECO:0007669"/>
    <property type="project" value="UniProtKB-KW"/>
</dbReference>
<proteinExistence type="predicted"/>
<dbReference type="Proteomes" id="UP000280405">
    <property type="component" value="Unassembled WGS sequence"/>
</dbReference>
<protein>
    <submittedName>
        <fullName evidence="1">Glycosyltransferase</fullName>
    </submittedName>
</protein>
<dbReference type="OrthoDB" id="5180856at2"/>
<reference evidence="1 2" key="1">
    <citation type="submission" date="2018-09" db="EMBL/GenBank/DDBJ databases">
        <title>The draft genome of Acinetobacter spp. strains.</title>
        <authorList>
            <person name="Qin J."/>
            <person name="Feng Y."/>
            <person name="Zong Z."/>
        </authorList>
    </citation>
    <scope>NUCLEOTIDE SEQUENCE [LARGE SCALE GENOMIC DNA]</scope>
    <source>
        <strain evidence="1 2">WCHAc060115</strain>
    </source>
</reference>
<dbReference type="SUPFAM" id="SSF53448">
    <property type="entry name" value="Nucleotide-diphospho-sugar transferases"/>
    <property type="match status" value="1"/>
</dbReference>
<sequence length="307" mass="36172">MDELAPIALFVYNRPEHTKRTIDALKNNTLANQSELFIFSDWAKNDENIKDVETVREYLKTITGFKKITIIEREYNWGLAQSIIDGVTNIINKYNKIIVVEDDLLTSPYFLYFMNDALSFYKDKAKVWHISGWNYPIDSAELGEFFFWNTMNCWGWATWKSRWENFEKNPERLIKEWSEVQIKQFDLDNSGIFWSQILANMEGKIDTWAIFWYATIFEHNGLCLNPTQTFVKNFGHDGTGTNCTKENTYLEGELNLKRINIRSNEIFSSKEATALIRNYYNNTISRDVLRNLIKKIRISIGRKLGRK</sequence>
<dbReference type="AlphaFoldDB" id="A0A3A8FBJ7"/>
<evidence type="ECO:0000313" key="2">
    <source>
        <dbReference type="Proteomes" id="UP000280405"/>
    </source>
</evidence>
<evidence type="ECO:0000313" key="1">
    <source>
        <dbReference type="EMBL" id="RKG38083.1"/>
    </source>
</evidence>
<keyword evidence="1" id="KW-0808">Transferase</keyword>
<gene>
    <name evidence="1" type="ORF">D7V20_08960</name>
</gene>
<comment type="caution">
    <text evidence="1">The sequence shown here is derived from an EMBL/GenBank/DDBJ whole genome shotgun (WGS) entry which is preliminary data.</text>
</comment>
<keyword evidence="2" id="KW-1185">Reference proteome</keyword>